<dbReference type="InterPro" id="IPR013783">
    <property type="entry name" value="Ig-like_fold"/>
</dbReference>
<dbReference type="PROSITE" id="PS50835">
    <property type="entry name" value="IG_LIKE"/>
    <property type="match status" value="1"/>
</dbReference>
<sequence>MLLSPGVYSIELIQPDSKELKPGQPLSLSCKVSGYSLSSCGYCTNWIRQASGGLEWIRRVCCNGDTHIVKNVSGYLCNHGSLSRERDTASSRGRYGEHSGLSCVFLCKRITVCGNDRKTARV</sequence>
<dbReference type="Proteomes" id="UP000472260">
    <property type="component" value="Unassembled WGS sequence"/>
</dbReference>
<evidence type="ECO:0000259" key="1">
    <source>
        <dbReference type="PROSITE" id="PS50835"/>
    </source>
</evidence>
<dbReference type="AlphaFoldDB" id="A0A671MZN1"/>
<dbReference type="SUPFAM" id="SSF48726">
    <property type="entry name" value="Immunoglobulin"/>
    <property type="match status" value="1"/>
</dbReference>
<proteinExistence type="predicted"/>
<organism evidence="2 3">
    <name type="scientific">Sinocyclocheilus anshuiensis</name>
    <dbReference type="NCBI Taxonomy" id="1608454"/>
    <lineage>
        <taxon>Eukaryota</taxon>
        <taxon>Metazoa</taxon>
        <taxon>Chordata</taxon>
        <taxon>Craniata</taxon>
        <taxon>Vertebrata</taxon>
        <taxon>Euteleostomi</taxon>
        <taxon>Actinopterygii</taxon>
        <taxon>Neopterygii</taxon>
        <taxon>Teleostei</taxon>
        <taxon>Ostariophysi</taxon>
        <taxon>Cypriniformes</taxon>
        <taxon>Cyprinidae</taxon>
        <taxon>Cyprininae</taxon>
        <taxon>Sinocyclocheilus</taxon>
    </lineage>
</organism>
<protein>
    <recommendedName>
        <fullName evidence="1">Ig-like domain-containing protein</fullName>
    </recommendedName>
</protein>
<evidence type="ECO:0000313" key="2">
    <source>
        <dbReference type="Ensembl" id="ENSSANP00000039028.1"/>
    </source>
</evidence>
<dbReference type="PANTHER" id="PTHR23266">
    <property type="entry name" value="IMMUNOGLOBULIN HEAVY CHAIN"/>
    <property type="match status" value="1"/>
</dbReference>
<dbReference type="Ensembl" id="ENSSANT00000041524.1">
    <property type="protein sequence ID" value="ENSSANP00000039028.1"/>
    <property type="gene ID" value="ENSSANG00000019864.1"/>
</dbReference>
<dbReference type="InterPro" id="IPR007110">
    <property type="entry name" value="Ig-like_dom"/>
</dbReference>
<dbReference type="Gene3D" id="2.60.40.10">
    <property type="entry name" value="Immunoglobulins"/>
    <property type="match status" value="1"/>
</dbReference>
<keyword evidence="3" id="KW-1185">Reference proteome</keyword>
<name>A0A671MZN1_9TELE</name>
<accession>A0A671MZN1</accession>
<reference evidence="2" key="2">
    <citation type="submission" date="2025-09" db="UniProtKB">
        <authorList>
            <consortium name="Ensembl"/>
        </authorList>
    </citation>
    <scope>IDENTIFICATION</scope>
</reference>
<evidence type="ECO:0000313" key="3">
    <source>
        <dbReference type="Proteomes" id="UP000472260"/>
    </source>
</evidence>
<feature type="domain" description="Ig-like" evidence="1">
    <location>
        <begin position="5"/>
        <end position="77"/>
    </location>
</feature>
<dbReference type="InterPro" id="IPR050199">
    <property type="entry name" value="IgHV"/>
</dbReference>
<reference evidence="2" key="1">
    <citation type="submission" date="2025-08" db="UniProtKB">
        <authorList>
            <consortium name="Ensembl"/>
        </authorList>
    </citation>
    <scope>IDENTIFICATION</scope>
</reference>
<dbReference type="InterPro" id="IPR036179">
    <property type="entry name" value="Ig-like_dom_sf"/>
</dbReference>